<dbReference type="AlphaFoldDB" id="A0A9C6U1B0"/>
<dbReference type="Proteomes" id="UP000504606">
    <property type="component" value="Unplaced"/>
</dbReference>
<feature type="region of interest" description="Disordered" evidence="1">
    <location>
        <begin position="139"/>
        <end position="201"/>
    </location>
</feature>
<reference evidence="3 4" key="1">
    <citation type="submission" date="2025-04" db="UniProtKB">
        <authorList>
            <consortium name="RefSeq"/>
        </authorList>
    </citation>
    <scope>IDENTIFICATION</scope>
    <source>
        <tissue evidence="3 4">Whole organism</tissue>
    </source>
</reference>
<evidence type="ECO:0000313" key="2">
    <source>
        <dbReference type="Proteomes" id="UP000504606"/>
    </source>
</evidence>
<organism evidence="2 3">
    <name type="scientific">Frankliniella occidentalis</name>
    <name type="common">Western flower thrips</name>
    <name type="synonym">Euthrips occidentalis</name>
    <dbReference type="NCBI Taxonomy" id="133901"/>
    <lineage>
        <taxon>Eukaryota</taxon>
        <taxon>Metazoa</taxon>
        <taxon>Ecdysozoa</taxon>
        <taxon>Arthropoda</taxon>
        <taxon>Hexapoda</taxon>
        <taxon>Insecta</taxon>
        <taxon>Pterygota</taxon>
        <taxon>Neoptera</taxon>
        <taxon>Paraneoptera</taxon>
        <taxon>Thysanoptera</taxon>
        <taxon>Terebrantia</taxon>
        <taxon>Thripoidea</taxon>
        <taxon>Thripidae</taxon>
        <taxon>Frankliniella</taxon>
    </lineage>
</organism>
<name>A0A9C6U1B0_FRAOC</name>
<keyword evidence="2" id="KW-1185">Reference proteome</keyword>
<proteinExistence type="predicted"/>
<dbReference type="GeneID" id="113213192"/>
<feature type="region of interest" description="Disordered" evidence="1">
    <location>
        <begin position="31"/>
        <end position="54"/>
    </location>
</feature>
<feature type="compositionally biased region" description="Pro residues" evidence="1">
    <location>
        <begin position="1"/>
        <end position="11"/>
    </location>
</feature>
<feature type="region of interest" description="Disordered" evidence="1">
    <location>
        <begin position="1"/>
        <end position="20"/>
    </location>
</feature>
<protein>
    <submittedName>
        <fullName evidence="3 4">Uncharacterized protein LOC113213192 isoform X1</fullName>
    </submittedName>
</protein>
<evidence type="ECO:0000313" key="4">
    <source>
        <dbReference type="RefSeq" id="XP_052125577.1"/>
    </source>
</evidence>
<feature type="compositionally biased region" description="Low complexity" evidence="1">
    <location>
        <begin position="41"/>
        <end position="54"/>
    </location>
</feature>
<accession>A0A9C6U1B0</accession>
<dbReference type="RefSeq" id="XP_052125576.1">
    <property type="nucleotide sequence ID" value="XM_052269616.1"/>
</dbReference>
<evidence type="ECO:0000256" key="1">
    <source>
        <dbReference type="SAM" id="MobiDB-lite"/>
    </source>
</evidence>
<evidence type="ECO:0000313" key="3">
    <source>
        <dbReference type="RefSeq" id="XP_052125576.1"/>
    </source>
</evidence>
<sequence>MLPPPSAPLRPEPGGSLALRGQLLGDGLVERCDGAADSDDTWSSSSADSGGEVSEAGPIQALATTPMSFGDIAVENSSEVYIGTTHIHMAPGSHVTVAYPNGRHAALATADHDRHLPAIVLPPVVQDLHLAALQPAPGDDLHVPGVPPAGVQDLHLPDDEQPDGTAGDTAGASKTPGRLSVKSMRKEKKKPSNPNNCHENDVSIPLAPVSCGLCSRVMFGRTSLKDNCGDRLCDSARRGRPVHPHRVRLTHA</sequence>
<gene>
    <name evidence="3 4" type="primary">LOC113213192</name>
</gene>
<dbReference type="RefSeq" id="XP_052125577.1">
    <property type="nucleotide sequence ID" value="XM_052269617.1"/>
</dbReference>
<dbReference type="KEGG" id="foc:113213192"/>